<feature type="transmembrane region" description="Helical" evidence="10">
    <location>
        <begin position="83"/>
        <end position="100"/>
    </location>
</feature>
<dbReference type="RefSeq" id="YP_009917413.1">
    <property type="nucleotide sequence ID" value="NC_050255.1"/>
</dbReference>
<feature type="transmembrane region" description="Helical" evidence="10">
    <location>
        <begin position="47"/>
        <end position="71"/>
    </location>
</feature>
<dbReference type="PANTHER" id="PTHR42829:SF2">
    <property type="entry name" value="NADH-UBIQUINONE OXIDOREDUCTASE CHAIN 5"/>
    <property type="match status" value="1"/>
</dbReference>
<gene>
    <name evidence="13" type="primary">ND5</name>
</gene>
<dbReference type="Pfam" id="PF00662">
    <property type="entry name" value="Proton_antipo_N"/>
    <property type="match status" value="1"/>
</dbReference>
<keyword evidence="10" id="KW-0520">NAD</keyword>
<dbReference type="PANTHER" id="PTHR42829">
    <property type="entry name" value="NADH-UBIQUINONE OXIDOREDUCTASE CHAIN 5"/>
    <property type="match status" value="1"/>
</dbReference>
<feature type="domain" description="NADH:quinone oxidoreductase/Mrp antiporter transmembrane" evidence="11">
    <location>
        <begin position="104"/>
        <end position="378"/>
    </location>
</feature>
<evidence type="ECO:0000259" key="12">
    <source>
        <dbReference type="Pfam" id="PF00662"/>
    </source>
</evidence>
<dbReference type="Pfam" id="PF00361">
    <property type="entry name" value="Proton_antipo_M"/>
    <property type="match status" value="1"/>
</dbReference>
<dbReference type="GO" id="GO:0042773">
    <property type="term" value="P:ATP synthesis coupled electron transport"/>
    <property type="evidence" value="ECO:0007669"/>
    <property type="project" value="InterPro"/>
</dbReference>
<protein>
    <recommendedName>
        <fullName evidence="4 10">NADH-ubiquinone oxidoreductase chain 5</fullName>
        <ecNumber evidence="3 10">7.1.1.2</ecNumber>
    </recommendedName>
</protein>
<evidence type="ECO:0000256" key="3">
    <source>
        <dbReference type="ARBA" id="ARBA00012944"/>
    </source>
</evidence>
<dbReference type="GO" id="GO:0008137">
    <property type="term" value="F:NADH dehydrogenase (ubiquinone) activity"/>
    <property type="evidence" value="ECO:0007669"/>
    <property type="project" value="UniProtKB-EC"/>
</dbReference>
<dbReference type="PRINTS" id="PR01434">
    <property type="entry name" value="NADHDHGNASE5"/>
</dbReference>
<evidence type="ECO:0000256" key="6">
    <source>
        <dbReference type="ARBA" id="ARBA00022982"/>
    </source>
</evidence>
<keyword evidence="6" id="KW-0249">Electron transport</keyword>
<evidence type="ECO:0000256" key="2">
    <source>
        <dbReference type="ARBA" id="ARBA00004141"/>
    </source>
</evidence>
<accession>A0A7D5K1H2</accession>
<evidence type="ECO:0000256" key="4">
    <source>
        <dbReference type="ARBA" id="ARBA00021096"/>
    </source>
</evidence>
<evidence type="ECO:0000256" key="9">
    <source>
        <dbReference type="ARBA" id="ARBA00049551"/>
    </source>
</evidence>
<proteinExistence type="inferred from homology"/>
<keyword evidence="10" id="KW-0813">Transport</keyword>
<dbReference type="EMBL" id="MT554102">
    <property type="protein sequence ID" value="QLF99612.1"/>
    <property type="molecule type" value="Genomic_DNA"/>
</dbReference>
<dbReference type="GO" id="GO:0015990">
    <property type="term" value="P:electron transport coupled proton transport"/>
    <property type="evidence" value="ECO:0007669"/>
    <property type="project" value="TreeGrafter"/>
</dbReference>
<geneLocation type="mitochondrion" evidence="13"/>
<comment type="similarity">
    <text evidence="10">Belongs to the complex I subunit 5 family.</text>
</comment>
<feature type="transmembrane region" description="Helical" evidence="10">
    <location>
        <begin position="147"/>
        <end position="166"/>
    </location>
</feature>
<feature type="transmembrane region" description="Helical" evidence="10">
    <location>
        <begin position="286"/>
        <end position="308"/>
    </location>
</feature>
<dbReference type="CTD" id="4540"/>
<evidence type="ECO:0000256" key="7">
    <source>
        <dbReference type="ARBA" id="ARBA00022989"/>
    </source>
</evidence>
<keyword evidence="7 10" id="KW-1133">Transmembrane helix</keyword>
<feature type="transmembrane region" description="Helical" evidence="10">
    <location>
        <begin position="262"/>
        <end position="280"/>
    </location>
</feature>
<feature type="domain" description="NADH-Ubiquinone oxidoreductase (complex I) chain 5 N-terminal" evidence="12">
    <location>
        <begin position="37"/>
        <end position="85"/>
    </location>
</feature>
<comment type="function">
    <text evidence="10">Core subunit of the mitochondrial membrane respiratory chain NADH dehydrogenase (Complex I) which catalyzes electron transfer from NADH through the respiratory chain, using ubiquinone as an electron acceptor. Essential for the catalytic activity and assembly of complex I.</text>
</comment>
<dbReference type="InterPro" id="IPR001516">
    <property type="entry name" value="Proton_antipo_N"/>
</dbReference>
<evidence type="ECO:0000256" key="10">
    <source>
        <dbReference type="RuleBase" id="RU003404"/>
    </source>
</evidence>
<evidence type="ECO:0000313" key="13">
    <source>
        <dbReference type="EMBL" id="QLF99612.1"/>
    </source>
</evidence>
<feature type="transmembrane region" description="Helical" evidence="10">
    <location>
        <begin position="404"/>
        <end position="430"/>
    </location>
</feature>
<feature type="transmembrane region" description="Helical" evidence="10">
    <location>
        <begin position="207"/>
        <end position="225"/>
    </location>
</feature>
<reference evidence="13" key="1">
    <citation type="journal article" date="2020" name="Exp. Appl. Acarol.">
        <title>Characterization of the complete mitochondrial genome of Amblyomma ovale, comparative analyses and phylogenetic considerations.</title>
        <authorList>
            <person name="Uribe J.E."/>
            <person name="Nava S."/>
            <person name="Murphy K.R."/>
            <person name="Tarragona E.L."/>
            <person name="Castro L.R."/>
        </authorList>
    </citation>
    <scope>NUCLEOTIDE SEQUENCE</scope>
</reference>
<comment type="subcellular location">
    <subcellularLocation>
        <location evidence="2">Membrane</location>
        <topology evidence="2">Multi-pass membrane protein</topology>
    </subcellularLocation>
</comment>
<dbReference type="InterPro" id="IPR003945">
    <property type="entry name" value="NU5C-like"/>
</dbReference>
<sequence length="552" mass="63974">MFLSWSILLMFLSLIFFISSLINFDSESLLVLEYFLISIQNLDLKFYFLLDWMSNFFSGIVLMISAMIIMYSKSYMAHDKNKNSFCLIVLLFVLSMILLIMMPNMIMLILGWDGLGLVSYCLVIYYQSVNSYNSGMMTIMSNRIGDVMIMMTLVFFTSFGSFDMISVNKIELICGIMILIAACTKSAQIPFSAWLPAAMAAPTPVSSLVHSSTLVTAGIYLLMRFNFLFNIEMYSEILIKIALLTMIMSGINAFLETDFKKVIAFSTLSQLSMMMIILSLGVKEMAFFHLIMHAIFKSMLFMCAGLIIHSFNGIQDIRMLGNFFNSSPLISSCMFLSLLSLMGFPFIGGFYSKDLIVEFFFFSTNNFLLILMFLLGILFTFLYCSRMIYIMLLKSSMNLFLTKLGFDFFMIFPIFFLCFIMLISGSYILWLTSSSMIMFISSFSKNFMLFFMIFAVFVYFTYLKNPKNNFLLNLDFFFKIWHLSFLSSYIILVKSESFLKISLNDWTWMEILGPKSMKSNFFSFYNINYWIEKMNFNKLLLMIMLLIFILLV</sequence>
<name>A0A7D5K1H2_9ACAR</name>
<evidence type="ECO:0000259" key="11">
    <source>
        <dbReference type="Pfam" id="PF00361"/>
    </source>
</evidence>
<keyword evidence="8 10" id="KW-0472">Membrane</keyword>
<keyword evidence="10" id="KW-0830">Ubiquinone</keyword>
<feature type="transmembrane region" description="Helical" evidence="10">
    <location>
        <begin position="367"/>
        <end position="392"/>
    </location>
</feature>
<dbReference type="GO" id="GO:0003954">
    <property type="term" value="F:NADH dehydrogenase activity"/>
    <property type="evidence" value="ECO:0007669"/>
    <property type="project" value="TreeGrafter"/>
</dbReference>
<dbReference type="GeneID" id="58899880"/>
<feature type="transmembrane region" description="Helical" evidence="10">
    <location>
        <begin position="470"/>
        <end position="492"/>
    </location>
</feature>
<organism evidence="13">
    <name type="scientific">Amblyomma ovale</name>
    <dbReference type="NCBI Taxonomy" id="208206"/>
    <lineage>
        <taxon>Eukaryota</taxon>
        <taxon>Metazoa</taxon>
        <taxon>Ecdysozoa</taxon>
        <taxon>Arthropoda</taxon>
        <taxon>Chelicerata</taxon>
        <taxon>Arachnida</taxon>
        <taxon>Acari</taxon>
        <taxon>Parasitiformes</taxon>
        <taxon>Ixodida</taxon>
        <taxon>Ixodoidea</taxon>
        <taxon>Ixodidae</taxon>
        <taxon>Amblyomminae</taxon>
        <taxon>Amblyomma</taxon>
    </lineage>
</organism>
<keyword evidence="10 13" id="KW-0496">Mitochondrion</keyword>
<comment type="function">
    <text evidence="1">Core subunit of the mitochondrial membrane respiratory chain NADH dehydrogenase (Complex I) that is believed to belong to the minimal assembly required for catalysis. Complex I functions in the transfer of electrons from NADH to the respiratory chain. The immediate electron acceptor for the enzyme is believed to be ubiquinone.</text>
</comment>
<evidence type="ECO:0000256" key="5">
    <source>
        <dbReference type="ARBA" id="ARBA00022692"/>
    </source>
</evidence>
<feature type="transmembrane region" description="Helical" evidence="10">
    <location>
        <begin position="106"/>
        <end position="126"/>
    </location>
</feature>
<comment type="catalytic activity">
    <reaction evidence="9 10">
        <text>a ubiquinone + NADH + 5 H(+)(in) = a ubiquinol + NAD(+) + 4 H(+)(out)</text>
        <dbReference type="Rhea" id="RHEA:29091"/>
        <dbReference type="Rhea" id="RHEA-COMP:9565"/>
        <dbReference type="Rhea" id="RHEA-COMP:9566"/>
        <dbReference type="ChEBI" id="CHEBI:15378"/>
        <dbReference type="ChEBI" id="CHEBI:16389"/>
        <dbReference type="ChEBI" id="CHEBI:17976"/>
        <dbReference type="ChEBI" id="CHEBI:57540"/>
        <dbReference type="ChEBI" id="CHEBI:57945"/>
        <dbReference type="EC" id="7.1.1.2"/>
    </reaction>
</comment>
<feature type="transmembrane region" description="Helical" evidence="10">
    <location>
        <begin position="329"/>
        <end position="347"/>
    </location>
</feature>
<dbReference type="AlphaFoldDB" id="A0A7D5K1H2"/>
<keyword evidence="5 10" id="KW-0812">Transmembrane</keyword>
<dbReference type="InterPro" id="IPR001750">
    <property type="entry name" value="ND/Mrp_TM"/>
</dbReference>
<feature type="transmembrane region" description="Helical" evidence="10">
    <location>
        <begin position="237"/>
        <end position="255"/>
    </location>
</feature>
<feature type="transmembrane region" description="Helical" evidence="10">
    <location>
        <begin position="436"/>
        <end position="463"/>
    </location>
</feature>
<feature type="transmembrane region" description="Helical" evidence="10">
    <location>
        <begin position="534"/>
        <end position="551"/>
    </location>
</feature>
<dbReference type="EC" id="7.1.1.2" evidence="3 10"/>
<dbReference type="GO" id="GO:0016020">
    <property type="term" value="C:membrane"/>
    <property type="evidence" value="ECO:0007669"/>
    <property type="project" value="UniProtKB-SubCell"/>
</dbReference>
<feature type="transmembrane region" description="Helical" evidence="10">
    <location>
        <begin position="172"/>
        <end position="195"/>
    </location>
</feature>
<evidence type="ECO:0000256" key="1">
    <source>
        <dbReference type="ARBA" id="ARBA00003257"/>
    </source>
</evidence>
<evidence type="ECO:0000256" key="8">
    <source>
        <dbReference type="ARBA" id="ARBA00023136"/>
    </source>
</evidence>